<organism evidence="2 3">
    <name type="scientific">Fusobacterium animalis</name>
    <dbReference type="NCBI Taxonomy" id="76859"/>
    <lineage>
        <taxon>Bacteria</taxon>
        <taxon>Fusobacteriati</taxon>
        <taxon>Fusobacteriota</taxon>
        <taxon>Fusobacteriia</taxon>
        <taxon>Fusobacteriales</taxon>
        <taxon>Fusobacteriaceae</taxon>
        <taxon>Fusobacterium</taxon>
    </lineage>
</organism>
<evidence type="ECO:0000256" key="1">
    <source>
        <dbReference type="SAM" id="MobiDB-lite"/>
    </source>
</evidence>
<evidence type="ECO:0000313" key="2">
    <source>
        <dbReference type="EMBL" id="PGH24056.1"/>
    </source>
</evidence>
<dbReference type="EMBL" id="NJGJ01000001">
    <property type="protein sequence ID" value="PGH24056.1"/>
    <property type="molecule type" value="Genomic_DNA"/>
</dbReference>
<reference evidence="2 3" key="1">
    <citation type="submission" date="2017-06" db="EMBL/GenBank/DDBJ databases">
        <title>Draft genome sequence of Fusobacterium nucleatum subsp. animalis KCOM 1280 (=ChDC F318).</title>
        <authorList>
            <person name="Kook J.-K."/>
            <person name="Park S.-N."/>
            <person name="Lim Y.K."/>
            <person name="Roh H."/>
        </authorList>
    </citation>
    <scope>NUCLEOTIDE SEQUENCE [LARGE SCALE GENOMIC DNA]</scope>
    <source>
        <strain evidence="3">KCOM 1280 ( ChDC F318)</strain>
    </source>
</reference>
<dbReference type="Proteomes" id="UP000226179">
    <property type="component" value="Unassembled WGS sequence"/>
</dbReference>
<feature type="region of interest" description="Disordered" evidence="1">
    <location>
        <begin position="47"/>
        <end position="87"/>
    </location>
</feature>
<dbReference type="RefSeq" id="WP_158411128.1">
    <property type="nucleotide sequence ID" value="NZ_CP077150.1"/>
</dbReference>
<proteinExistence type="predicted"/>
<sequence length="155" mass="16935">MVKVEFTGSVEEVKKEIREFIEASSGVTTEGLTTSMKENLGAEAKVEEKATVKVEEKKEPVKKVEEAPTQKLPTAPAKKEEAPVEVATPLPTKTAEYTAQDLQKIAAAWVNKDIDNNRAALKNLLSTFGVKAISFLPKENYGTFVQELKNLGADV</sequence>
<evidence type="ECO:0000313" key="3">
    <source>
        <dbReference type="Proteomes" id="UP000226179"/>
    </source>
</evidence>
<feature type="compositionally biased region" description="Basic and acidic residues" evidence="1">
    <location>
        <begin position="47"/>
        <end position="68"/>
    </location>
</feature>
<gene>
    <name evidence="2" type="ORF">RN90_00495</name>
</gene>
<comment type="caution">
    <text evidence="2">The sequence shown here is derived from an EMBL/GenBank/DDBJ whole genome shotgun (WGS) entry which is preliminary data.</text>
</comment>
<name>A0A2B7YQW8_9FUSO</name>
<dbReference type="AlphaFoldDB" id="A0A2B7YQW8"/>
<accession>A0A2B7YQW8</accession>
<protein>
    <submittedName>
        <fullName evidence="2">Uncharacterized protein</fullName>
    </submittedName>
</protein>